<name>A0AAV3QIQ9_LITER</name>
<evidence type="ECO:0000256" key="1">
    <source>
        <dbReference type="SAM" id="MobiDB-lite"/>
    </source>
</evidence>
<dbReference type="InterPro" id="IPR003121">
    <property type="entry name" value="SWIB_MDM2_domain"/>
</dbReference>
<evidence type="ECO:0000313" key="3">
    <source>
        <dbReference type="EMBL" id="GAA0163904.1"/>
    </source>
</evidence>
<dbReference type="PROSITE" id="PS51925">
    <property type="entry name" value="SWIB_MDM2"/>
    <property type="match status" value="1"/>
</dbReference>
<evidence type="ECO:0000259" key="2">
    <source>
        <dbReference type="PROSITE" id="PS51925"/>
    </source>
</evidence>
<sequence length="498" mass="55518">MQNPNRPTAPLVPPHVQIQCGPQFTGHFRPPEPQAHAFGSPQTAPRIINPNGGISSPPTANLGTSGGTSMKRGASAQKPPSRLSGGGSSAGQGTASPLKTMELTPAVRRKKRKLAENEIPDKVAAILPESALYMQLREFECRMDAAIYRQKTDIEHTLRNPLRVQKTLRLYVFNTFVNQTDEQQNDGPPSWSLKIIGRILEDGNDSVVGVGNVLKSSDLYPKFSTFIKKMTVYLDHNLYPDNHVILWEGTRSPVPHEGFEVKRKGEKEFTAIIRLEMNYAPEKFKLSQALQEILGIDVDTRPRILAALWNYVKIRKLQIPGDPTSFMCDPPLRKILGEDKLKLSMVQQKIAPHLTAPHPIHLEHKIKLSGSVPAGNTCYDVLVDVPLMPGKENSSFLSNLDRNKEIEAIDKDICDAIKKIHEHLKRRAFFLGFSQSPAEFVNALLTSQARDLKLSAGDASHNMEKQHRSDFYNQAWVEDAVIRYLNRKPLGSEAAGNK</sequence>
<feature type="compositionally biased region" description="Polar residues" evidence="1">
    <location>
        <begin position="52"/>
        <end position="63"/>
    </location>
</feature>
<accession>A0AAV3QIQ9</accession>
<comment type="caution">
    <text evidence="3">The sequence shown here is derived from an EMBL/GenBank/DDBJ whole genome shotgun (WGS) entry which is preliminary data.</text>
</comment>
<dbReference type="Pfam" id="PF02201">
    <property type="entry name" value="SWIB"/>
    <property type="match status" value="1"/>
</dbReference>
<dbReference type="SUPFAM" id="SSF47592">
    <property type="entry name" value="SWIB/MDM2 domain"/>
    <property type="match status" value="1"/>
</dbReference>
<dbReference type="Proteomes" id="UP001454036">
    <property type="component" value="Unassembled WGS sequence"/>
</dbReference>
<dbReference type="AlphaFoldDB" id="A0AAV3QIQ9"/>
<dbReference type="CDD" id="cd10568">
    <property type="entry name" value="SWIB_like"/>
    <property type="match status" value="1"/>
</dbReference>
<reference evidence="3 4" key="1">
    <citation type="submission" date="2024-01" db="EMBL/GenBank/DDBJ databases">
        <title>The complete chloroplast genome sequence of Lithospermum erythrorhizon: insights into the phylogenetic relationship among Boraginaceae species and the maternal lineages of purple gromwells.</title>
        <authorList>
            <person name="Okada T."/>
            <person name="Watanabe K."/>
        </authorList>
    </citation>
    <scope>NUCLEOTIDE SEQUENCE [LARGE SCALE GENOMIC DNA]</scope>
</reference>
<dbReference type="InterPro" id="IPR036885">
    <property type="entry name" value="SWIB_MDM2_dom_sf"/>
</dbReference>
<proteinExistence type="predicted"/>
<dbReference type="InterPro" id="IPR019835">
    <property type="entry name" value="SWIB_domain"/>
</dbReference>
<organism evidence="3 4">
    <name type="scientific">Lithospermum erythrorhizon</name>
    <name type="common">Purple gromwell</name>
    <name type="synonym">Lithospermum officinale var. erythrorhizon</name>
    <dbReference type="NCBI Taxonomy" id="34254"/>
    <lineage>
        <taxon>Eukaryota</taxon>
        <taxon>Viridiplantae</taxon>
        <taxon>Streptophyta</taxon>
        <taxon>Embryophyta</taxon>
        <taxon>Tracheophyta</taxon>
        <taxon>Spermatophyta</taxon>
        <taxon>Magnoliopsida</taxon>
        <taxon>eudicotyledons</taxon>
        <taxon>Gunneridae</taxon>
        <taxon>Pentapetalae</taxon>
        <taxon>asterids</taxon>
        <taxon>lamiids</taxon>
        <taxon>Boraginales</taxon>
        <taxon>Boraginaceae</taxon>
        <taxon>Boraginoideae</taxon>
        <taxon>Lithospermeae</taxon>
        <taxon>Lithospermum</taxon>
    </lineage>
</organism>
<feature type="region of interest" description="Disordered" evidence="1">
    <location>
        <begin position="1"/>
        <end position="113"/>
    </location>
</feature>
<gene>
    <name evidence="3" type="ORF">LIER_19664</name>
</gene>
<protein>
    <submittedName>
        <fullName evidence="3">Chromatin/chromatin-binding, or -regulatory protein</fullName>
    </submittedName>
</protein>
<dbReference type="Gene3D" id="1.10.245.10">
    <property type="entry name" value="SWIB/MDM2 domain"/>
    <property type="match status" value="1"/>
</dbReference>
<dbReference type="SMART" id="SM00151">
    <property type="entry name" value="SWIB"/>
    <property type="match status" value="1"/>
</dbReference>
<feature type="domain" description="DM2" evidence="2">
    <location>
        <begin position="279"/>
        <end position="356"/>
    </location>
</feature>
<dbReference type="PANTHER" id="PTHR13844">
    <property type="entry name" value="SWI/SNF-RELATED MATRIX-ASSOCIATED ACTIN-DEPENDENT REGULATOR OF CHROMATIN SUBFAMILY D"/>
    <property type="match status" value="1"/>
</dbReference>
<dbReference type="EMBL" id="BAABME010004889">
    <property type="protein sequence ID" value="GAA0163904.1"/>
    <property type="molecule type" value="Genomic_DNA"/>
</dbReference>
<keyword evidence="4" id="KW-1185">Reference proteome</keyword>
<evidence type="ECO:0000313" key="4">
    <source>
        <dbReference type="Proteomes" id="UP001454036"/>
    </source>
</evidence>